<dbReference type="PANTHER" id="PTHR43005">
    <property type="entry name" value="BLR7065 PROTEIN"/>
    <property type="match status" value="1"/>
</dbReference>
<evidence type="ECO:0000259" key="8">
    <source>
        <dbReference type="PROSITE" id="PS50928"/>
    </source>
</evidence>
<organism evidence="11 13">
    <name type="scientific">Mesotoga infera</name>
    <dbReference type="NCBI Taxonomy" id="1236046"/>
    <lineage>
        <taxon>Bacteria</taxon>
        <taxon>Thermotogati</taxon>
        <taxon>Thermotogota</taxon>
        <taxon>Thermotogae</taxon>
        <taxon>Kosmotogales</taxon>
        <taxon>Kosmotogaceae</taxon>
        <taxon>Mesotoga</taxon>
    </lineage>
</organism>
<feature type="transmembrane region" description="Helical" evidence="7">
    <location>
        <begin position="101"/>
        <end position="121"/>
    </location>
</feature>
<feature type="transmembrane region" description="Helical" evidence="7">
    <location>
        <begin position="203"/>
        <end position="227"/>
    </location>
</feature>
<reference evidence="12 13" key="2">
    <citation type="journal article" date="2015" name="MBio">
        <title>Genome-Resolved Metagenomic Analysis Reveals Roles for Candidate Phyla and Other Microbial Community Members in Biogeochemical Transformations in Oil Reservoirs.</title>
        <authorList>
            <person name="Hu P."/>
            <person name="Tom L."/>
            <person name="Singh A."/>
            <person name="Thomas B.C."/>
            <person name="Baker B.J."/>
            <person name="Piceno Y.M."/>
            <person name="Andersen G.L."/>
            <person name="Banfield J.F."/>
        </authorList>
    </citation>
    <scope>NUCLEOTIDE SEQUENCE [LARGE SCALE GENOMIC DNA]</scope>
</reference>
<dbReference type="GO" id="GO:0055085">
    <property type="term" value="P:transmembrane transport"/>
    <property type="evidence" value="ECO:0007669"/>
    <property type="project" value="InterPro"/>
</dbReference>
<keyword evidence="11" id="KW-0762">Sugar transport</keyword>
<keyword evidence="4 7" id="KW-0812">Transmembrane</keyword>
<feature type="transmembrane region" description="Helical" evidence="7">
    <location>
        <begin position="7"/>
        <end position="25"/>
    </location>
</feature>
<dbReference type="SUPFAM" id="SSF161098">
    <property type="entry name" value="MetI-like"/>
    <property type="match status" value="1"/>
</dbReference>
<evidence type="ECO:0000313" key="12">
    <source>
        <dbReference type="Proteomes" id="UP000054260"/>
    </source>
</evidence>
<evidence type="ECO:0000313" key="11">
    <source>
        <dbReference type="EMBL" id="KUK85900.1"/>
    </source>
</evidence>
<dbReference type="Proteomes" id="UP000055014">
    <property type="component" value="Unassembled WGS sequence"/>
</dbReference>
<keyword evidence="3" id="KW-1003">Cell membrane</keyword>
<dbReference type="EMBL" id="LGGW01000181">
    <property type="protein sequence ID" value="KUK85900.1"/>
    <property type="molecule type" value="Genomic_DNA"/>
</dbReference>
<evidence type="ECO:0000313" key="13">
    <source>
        <dbReference type="Proteomes" id="UP000055014"/>
    </source>
</evidence>
<evidence type="ECO:0000256" key="7">
    <source>
        <dbReference type="RuleBase" id="RU363032"/>
    </source>
</evidence>
<evidence type="ECO:0000313" key="14">
    <source>
        <dbReference type="Proteomes" id="UP000264215"/>
    </source>
</evidence>
<dbReference type="GO" id="GO:0005886">
    <property type="term" value="C:plasma membrane"/>
    <property type="evidence" value="ECO:0007669"/>
    <property type="project" value="UniProtKB-SubCell"/>
</dbReference>
<protein>
    <submittedName>
        <fullName evidence="11">Permease component of ABC-type sugar transporter</fullName>
    </submittedName>
    <submittedName>
        <fullName evidence="9">Sugar ABC transporter permease</fullName>
    </submittedName>
</protein>
<evidence type="ECO:0000256" key="6">
    <source>
        <dbReference type="ARBA" id="ARBA00023136"/>
    </source>
</evidence>
<comment type="caution">
    <text evidence="11">The sequence shown here is derived from an EMBL/GenBank/DDBJ whole genome shotgun (WGS) entry which is preliminary data.</text>
</comment>
<evidence type="ECO:0000256" key="2">
    <source>
        <dbReference type="ARBA" id="ARBA00022448"/>
    </source>
</evidence>
<gene>
    <name evidence="9" type="ORF">DIT26_04225</name>
    <name evidence="10" type="ORF">XD86_0448</name>
    <name evidence="11" type="ORF">XE02_1435</name>
</gene>
<dbReference type="InterPro" id="IPR035906">
    <property type="entry name" value="MetI-like_sf"/>
</dbReference>
<evidence type="ECO:0000256" key="3">
    <source>
        <dbReference type="ARBA" id="ARBA00022475"/>
    </source>
</evidence>
<dbReference type="EMBL" id="LGGH01000045">
    <property type="protein sequence ID" value="KUK68017.1"/>
    <property type="molecule type" value="Genomic_DNA"/>
</dbReference>
<dbReference type="CDD" id="cd06261">
    <property type="entry name" value="TM_PBP2"/>
    <property type="match status" value="1"/>
</dbReference>
<dbReference type="Proteomes" id="UP000054260">
    <property type="component" value="Unassembled WGS sequence"/>
</dbReference>
<keyword evidence="6 7" id="KW-0472">Membrane</keyword>
<sequence length="288" mass="32832">MRKWLPYLLLVPTFLIIVLFIYYPAVEAFRLSLYRVSTFGNKTTFVGIQNYINLFNNEQYLSSVRMTVVYVGLSVTISIFLGFIIAMLLTQNVPGTKLYRTFLFAPYAVSPAIAGTLWTFLLNPVVGHVNYVFMKLFGVQVEWLTSKPYAFYALIFATVWKILPFNMIFYIASIQNVSGDLLEAATLDGAGVMKKTWRIIFPLVSPITFYLVIMNIVSTMFTSFAIVDVMTKGGPGGYTTNMIYRLYLDAFTYQKRGPASAQSVIMFLIMIVVTIIYFTVAERRVHYQ</sequence>
<feature type="transmembrane region" description="Helical" evidence="7">
    <location>
        <begin position="259"/>
        <end position="280"/>
    </location>
</feature>
<proteinExistence type="inferred from homology"/>
<dbReference type="Proteomes" id="UP000264215">
    <property type="component" value="Unassembled WGS sequence"/>
</dbReference>
<evidence type="ECO:0000256" key="4">
    <source>
        <dbReference type="ARBA" id="ARBA00022692"/>
    </source>
</evidence>
<dbReference type="PROSITE" id="PS50928">
    <property type="entry name" value="ABC_TM1"/>
    <property type="match status" value="1"/>
</dbReference>
<dbReference type="Gene3D" id="1.10.3720.10">
    <property type="entry name" value="MetI-like"/>
    <property type="match status" value="1"/>
</dbReference>
<feature type="transmembrane region" description="Helical" evidence="7">
    <location>
        <begin position="68"/>
        <end position="89"/>
    </location>
</feature>
<feature type="transmembrane region" description="Helical" evidence="7">
    <location>
        <begin position="149"/>
        <end position="172"/>
    </location>
</feature>
<reference evidence="9 14" key="3">
    <citation type="journal article" date="2018" name="Nat. Biotechnol.">
        <title>A standardized bacterial taxonomy based on genome phylogeny substantially revises the tree of life.</title>
        <authorList>
            <person name="Parks D.H."/>
            <person name="Chuvochina M."/>
            <person name="Waite D.W."/>
            <person name="Rinke C."/>
            <person name="Skarshewski A."/>
            <person name="Chaumeil P.A."/>
            <person name="Hugenholtz P."/>
        </authorList>
    </citation>
    <scope>NUCLEOTIDE SEQUENCE [LARGE SCALE GENOMIC DNA]</scope>
    <source>
        <strain evidence="9">UBA9905</strain>
    </source>
</reference>
<evidence type="ECO:0000256" key="1">
    <source>
        <dbReference type="ARBA" id="ARBA00004651"/>
    </source>
</evidence>
<keyword evidence="2 7" id="KW-0813">Transport</keyword>
<comment type="similarity">
    <text evidence="7">Belongs to the binding-protein-dependent transport system permease family.</text>
</comment>
<dbReference type="AlphaFoldDB" id="A0A117M5S2"/>
<evidence type="ECO:0000256" key="5">
    <source>
        <dbReference type="ARBA" id="ARBA00022989"/>
    </source>
</evidence>
<dbReference type="PANTHER" id="PTHR43005:SF1">
    <property type="entry name" value="SPERMIDINE_PUTRESCINE TRANSPORT SYSTEM PERMEASE PROTEIN"/>
    <property type="match status" value="1"/>
</dbReference>
<dbReference type="InterPro" id="IPR000515">
    <property type="entry name" value="MetI-like"/>
</dbReference>
<name>A0A117M5S2_9BACT</name>
<accession>A0A117M5S2</accession>
<dbReference type="PATRIC" id="fig|1236046.5.peg.1493"/>
<feature type="domain" description="ABC transmembrane type-1" evidence="8">
    <location>
        <begin position="64"/>
        <end position="277"/>
    </location>
</feature>
<dbReference type="EMBL" id="DQBS01000104">
    <property type="protein sequence ID" value="HCO69781.1"/>
    <property type="molecule type" value="Genomic_DNA"/>
</dbReference>
<dbReference type="Pfam" id="PF00528">
    <property type="entry name" value="BPD_transp_1"/>
    <property type="match status" value="1"/>
</dbReference>
<reference evidence="11" key="1">
    <citation type="journal article" date="2015" name="MBio">
        <title>Genome-resolved metagenomic analysis reveals roles for candidate phyla and other microbial community members in biogeochemical transformations in oil reservoirs.</title>
        <authorList>
            <person name="Hu P."/>
            <person name="Tom L."/>
            <person name="Singh A."/>
            <person name="Thomas B.C."/>
            <person name="Baker B.J."/>
            <person name="Piceno Y.M."/>
            <person name="Andersen G.L."/>
            <person name="Banfield J.F."/>
        </authorList>
    </citation>
    <scope>NUCLEOTIDE SEQUENCE [LARGE SCALE GENOMIC DNA]</scope>
    <source>
        <strain evidence="10">46_47</strain>
        <strain evidence="11">46_70</strain>
    </source>
</reference>
<evidence type="ECO:0000313" key="10">
    <source>
        <dbReference type="EMBL" id="KUK68017.1"/>
    </source>
</evidence>
<evidence type="ECO:0000313" key="9">
    <source>
        <dbReference type="EMBL" id="HCO69781.1"/>
    </source>
</evidence>
<keyword evidence="5 7" id="KW-1133">Transmembrane helix</keyword>
<comment type="subcellular location">
    <subcellularLocation>
        <location evidence="1 7">Cell membrane</location>
        <topology evidence="1 7">Multi-pass membrane protein</topology>
    </subcellularLocation>
</comment>